<dbReference type="Gene3D" id="1.25.40.10">
    <property type="entry name" value="Tetratricopeptide repeat domain"/>
    <property type="match status" value="3"/>
</dbReference>
<feature type="repeat" description="TPR" evidence="3">
    <location>
        <begin position="222"/>
        <end position="255"/>
    </location>
</feature>
<dbReference type="SUPFAM" id="SSF48452">
    <property type="entry name" value="TPR-like"/>
    <property type="match status" value="2"/>
</dbReference>
<dbReference type="Pfam" id="PF14559">
    <property type="entry name" value="TPR_19"/>
    <property type="match status" value="2"/>
</dbReference>
<evidence type="ECO:0000313" key="4">
    <source>
        <dbReference type="EMBL" id="MCT2400755.1"/>
    </source>
</evidence>
<name>A0ABT2I7F3_9SPHN</name>
<dbReference type="PROSITE" id="PS50005">
    <property type="entry name" value="TPR"/>
    <property type="match status" value="2"/>
</dbReference>
<sequence>MNRIIRLAVPLAVLGALTGCGDSPETLLGKANDSFAAEDYQKARLQLASALRDEPENHEILLLMARTQLRLHDPDGAEGILTRLERAGFRSAEVPRIKAQIALLRQKPDDALALVGDDSSVEGWRIRAEAQLALNHDTQAVEAFEQGMKAGGNIAIAEAYARYRLVSNDFSGADSVYRQMKKIAPDSYETLVMAGDLAAARGQTDNAIASYRKVVDAYPDRVAPMLALANQYDAKGKLDEAGEMVEKAGKLSPNNPQIEALKYQLLSEKGEWEKIRIGLQGREAQLEPGSGLQMTYAEALLRLGHAEQARILFNRAMLALPGNPYSRMMLGEAQLATGDAQSAWETLRPLATSTLARPEVLESAEKAARAVGAPEAVALKARLDPTRLKPTMTLVRQGDMAVMHQDWDTVLDVYGKLLPHGEDPEVLKRLALATSKLGRASEAIAYADRTLAVSPGNPDYLYLAGQVRLDSGQDLAGARRLLEAAAAADPRNTVIARALRKAKAAAG</sequence>
<dbReference type="InterPro" id="IPR051012">
    <property type="entry name" value="CellSynth/LPSAsmb/PSIAsmb"/>
</dbReference>
<dbReference type="InterPro" id="IPR011990">
    <property type="entry name" value="TPR-like_helical_dom_sf"/>
</dbReference>
<accession>A0ABT2I7F3</accession>
<keyword evidence="1" id="KW-0677">Repeat</keyword>
<dbReference type="PANTHER" id="PTHR45586:SF1">
    <property type="entry name" value="LIPOPOLYSACCHARIDE ASSEMBLY PROTEIN B"/>
    <property type="match status" value="1"/>
</dbReference>
<keyword evidence="5" id="KW-1185">Reference proteome</keyword>
<dbReference type="PANTHER" id="PTHR45586">
    <property type="entry name" value="TPR REPEAT-CONTAINING PROTEIN PA4667"/>
    <property type="match status" value="1"/>
</dbReference>
<dbReference type="InterPro" id="IPR019734">
    <property type="entry name" value="TPR_rpt"/>
</dbReference>
<dbReference type="RefSeq" id="WP_260046850.1">
    <property type="nucleotide sequence ID" value="NZ_JANZXA010000010.1"/>
</dbReference>
<dbReference type="Proteomes" id="UP001165583">
    <property type="component" value="Unassembled WGS sequence"/>
</dbReference>
<organism evidence="4 5">
    <name type="scientific">Novosphingobium mangrovi</name>
    <name type="common">ex Huang et al. 2023</name>
    <dbReference type="NCBI Taxonomy" id="2976432"/>
    <lineage>
        <taxon>Bacteria</taxon>
        <taxon>Pseudomonadati</taxon>
        <taxon>Pseudomonadota</taxon>
        <taxon>Alphaproteobacteria</taxon>
        <taxon>Sphingomonadales</taxon>
        <taxon>Sphingomonadaceae</taxon>
        <taxon>Novosphingobium</taxon>
    </lineage>
</organism>
<dbReference type="EMBL" id="JANZXA010000010">
    <property type="protein sequence ID" value="MCT2400755.1"/>
    <property type="molecule type" value="Genomic_DNA"/>
</dbReference>
<evidence type="ECO:0000256" key="3">
    <source>
        <dbReference type="PROSITE-ProRule" id="PRU00339"/>
    </source>
</evidence>
<dbReference type="SMART" id="SM00028">
    <property type="entry name" value="TPR"/>
    <property type="match status" value="5"/>
</dbReference>
<dbReference type="Pfam" id="PF13432">
    <property type="entry name" value="TPR_16"/>
    <property type="match status" value="1"/>
</dbReference>
<protein>
    <submittedName>
        <fullName evidence="4">Tetratricopeptide repeat protein</fullName>
    </submittedName>
</protein>
<evidence type="ECO:0000256" key="1">
    <source>
        <dbReference type="ARBA" id="ARBA00022737"/>
    </source>
</evidence>
<evidence type="ECO:0000313" key="5">
    <source>
        <dbReference type="Proteomes" id="UP001165583"/>
    </source>
</evidence>
<proteinExistence type="predicted"/>
<feature type="repeat" description="TPR" evidence="3">
    <location>
        <begin position="188"/>
        <end position="221"/>
    </location>
</feature>
<gene>
    <name evidence="4" type="ORF">NZK81_14465</name>
</gene>
<dbReference type="PROSITE" id="PS51257">
    <property type="entry name" value="PROKAR_LIPOPROTEIN"/>
    <property type="match status" value="1"/>
</dbReference>
<comment type="caution">
    <text evidence="4">The sequence shown here is derived from an EMBL/GenBank/DDBJ whole genome shotgun (WGS) entry which is preliminary data.</text>
</comment>
<evidence type="ECO:0000256" key="2">
    <source>
        <dbReference type="ARBA" id="ARBA00022803"/>
    </source>
</evidence>
<reference evidence="4" key="1">
    <citation type="submission" date="2022-09" db="EMBL/GenBank/DDBJ databases">
        <title>Novosphingobium sp. Nov., a polycyclic aromatic hydrocarbon-degrading bacterium isolated form mangrove sediments in HongKong.</title>
        <authorList>
            <person name="Hu Z."/>
        </authorList>
    </citation>
    <scope>NUCLEOTIDE SEQUENCE</scope>
    <source>
        <strain evidence="4">HK4-1</strain>
    </source>
</reference>
<keyword evidence="2 3" id="KW-0802">TPR repeat</keyword>